<protein>
    <submittedName>
        <fullName evidence="1">Uncharacterized protein</fullName>
    </submittedName>
</protein>
<proteinExistence type="predicted"/>
<name>A0A645EM33_9ZZZZ</name>
<comment type="caution">
    <text evidence="1">The sequence shown here is derived from an EMBL/GenBank/DDBJ whole genome shotgun (WGS) entry which is preliminary data.</text>
</comment>
<evidence type="ECO:0000313" key="1">
    <source>
        <dbReference type="EMBL" id="MPN02179.1"/>
    </source>
</evidence>
<gene>
    <name evidence="1" type="ORF">SDC9_149393</name>
</gene>
<dbReference type="AlphaFoldDB" id="A0A645EM33"/>
<reference evidence="1" key="1">
    <citation type="submission" date="2019-08" db="EMBL/GenBank/DDBJ databases">
        <authorList>
            <person name="Kucharzyk K."/>
            <person name="Murdoch R.W."/>
            <person name="Higgins S."/>
            <person name="Loffler F."/>
        </authorList>
    </citation>
    <scope>NUCLEOTIDE SEQUENCE</scope>
</reference>
<sequence>MTKHVVRQLIKLPILEWPHAVTNHVQRFFRHKRTQGMFKLRHAIQIDKERSADLDDGVIARQQTDKIGKALGDSDIAQITGIGNTREQYLMLIATTQHFLHAPHNTRCVVMLLHLQIQRVAHHRAV</sequence>
<organism evidence="1">
    <name type="scientific">bioreactor metagenome</name>
    <dbReference type="NCBI Taxonomy" id="1076179"/>
    <lineage>
        <taxon>unclassified sequences</taxon>
        <taxon>metagenomes</taxon>
        <taxon>ecological metagenomes</taxon>
    </lineage>
</organism>
<accession>A0A645EM33</accession>
<dbReference type="EMBL" id="VSSQ01048134">
    <property type="protein sequence ID" value="MPN02179.1"/>
    <property type="molecule type" value="Genomic_DNA"/>
</dbReference>